<dbReference type="AlphaFoldDB" id="A0A4P6KFD5"/>
<dbReference type="InterPro" id="IPR043149">
    <property type="entry name" value="TagF_N"/>
</dbReference>
<dbReference type="RefSeq" id="WP_130109783.1">
    <property type="nucleotide sequence ID" value="NZ_CP035806.1"/>
</dbReference>
<keyword evidence="10" id="KW-1185">Reference proteome</keyword>
<proteinExistence type="inferred from homology"/>
<reference evidence="9 10" key="1">
    <citation type="submission" date="2019-02" db="EMBL/GenBank/DDBJ databases">
        <authorList>
            <person name="Sun L."/>
            <person name="Pan D."/>
            <person name="Wu X."/>
        </authorList>
    </citation>
    <scope>NUCLEOTIDE SEQUENCE [LARGE SCALE GENOMIC DNA]</scope>
    <source>
        <strain evidence="9 10">JW-1</strain>
    </source>
</reference>
<sequence length="1279" mass="142242">MTRQPVVSAHVALARLARRKQDWPKAAEHFARAAEAAANDADLWWQTAKSLEYAGLPGAEVALARAVTGEGANSETWYRHGRVLEQAGRFNEALKAFRASEGAGGNVGHLAFRQARCHEAMGDALNAAVSFRRAAEAGFDPKQCFRELERLQDSAAPRWIRVDLYREGQTCFESDEDWTLTHARLAAQMDFYSEAIDLYAAISEIKPLAENDVLLYARSLELAGQDAHARIVLENALERLFPNKVSIGIGKIFQRAGMWSRARHEYLEQLSGDPHNAELLYRIGLTYDREYKWAEAIGYFERAFEQSPSSAYWAYKCGHAWERLREFEHAIGWYESALLRQGDKSHWWYRLGVCLNQIGESELANQALLRSVRKFDGNDVQPAATVAVQDFRDATRGRWSLNLSDRAERALVDGAQTLQAPSDLISLAQVVHGLEHSGTRQALLRKAAGCGFDLNAEDRTLLACSLTDSGLHDESVQVLLDSRHIRMPDGVELKKHLPADASRRTRLYAEFWNHRPVDHSLVLFESNHGSSAGCHPLALFRQMLGDERFSGKTFVWALKNNVDAPRVVRECSRVRLVIVGSDEYLACLATAGMLVNNVSFPPYFTRKPAQRYLNTWHGTPMKTLGRSMRQGLVEYENLERNFIQATHLLAPNELTKWALLDEHHLNGIYPGSVGMVGSPRLDALVRDGETLRSHIRERLGVDQGDRLVLVAPTWRGGVSDHEFDASTLVEQLEALASIEGVKIVYRAHRLTEQLVRGIELPADSVPADIDTNDLLAAVDHLVTDYSSIQFDFMVTRRPITLYIPDLEEYQRDRGLYLSPSNLPVGVATTITELLDDVRAGGSVERTEYDAAVERYCPYEDGYASARCLDFFLSDGGRGAELNGRKTVVFHASLIPNGIASALLAILTELVATGINVLLIIEPKVLREQPDRAETFRRLPDGVRLISRVGDTVMSPEEFYLRGVVEAGRSDPGPDMLEKYRASWRKEALRVVGDIPIDAAIEWDGYAVLWAGLVSAIGDASTSHLIWQHNQMGDEQQHKYPELSSLFRLYPWFDEVVSVSEQLAEQNEADLGPRGLLPASGVQAVPNALLFDEVLEKSTAAMLPEHEELFGGAGPVVVTVGRLSMEKNQEALIRAWPTVLQRHPRAKLLIIGSGPLQPSLEALVTTLGLDGSVFMLGQLRNPYPVMKRAELFVLPSLHEGQPIVLFEAMALGVPIGASDCPGNLEAMDIGYGAHLGTEPAILGEGINRLLADNRTARGRFDSSAHQRKALRRFQEVVRLA</sequence>
<dbReference type="SUPFAM" id="SSF48452">
    <property type="entry name" value="TPR-like"/>
    <property type="match status" value="2"/>
</dbReference>
<dbReference type="InterPro" id="IPR011990">
    <property type="entry name" value="TPR-like_helical_dom_sf"/>
</dbReference>
<dbReference type="GO" id="GO:0019350">
    <property type="term" value="P:teichoic acid biosynthetic process"/>
    <property type="evidence" value="ECO:0007669"/>
    <property type="project" value="UniProtKB-KW"/>
</dbReference>
<dbReference type="InterPro" id="IPR051612">
    <property type="entry name" value="Teichoic_Acid_Biosynth"/>
</dbReference>
<keyword evidence="5" id="KW-0777">Teichoic acid biosynthesis</keyword>
<evidence type="ECO:0000256" key="7">
    <source>
        <dbReference type="PROSITE-ProRule" id="PRU00339"/>
    </source>
</evidence>
<dbReference type="PROSITE" id="PS50005">
    <property type="entry name" value="TPR"/>
    <property type="match status" value="1"/>
</dbReference>
<dbReference type="InterPro" id="IPR019734">
    <property type="entry name" value="TPR_rpt"/>
</dbReference>
<keyword evidence="7" id="KW-0802">TPR repeat</keyword>
<evidence type="ECO:0000256" key="3">
    <source>
        <dbReference type="ARBA" id="ARBA00022475"/>
    </source>
</evidence>
<dbReference type="SMART" id="SM00028">
    <property type="entry name" value="TPR"/>
    <property type="match status" value="5"/>
</dbReference>
<comment type="similarity">
    <text evidence="2">Belongs to the CDP-glycerol glycerophosphotransferase family.</text>
</comment>
<dbReference type="KEGG" id="ltr:EVS81_07230"/>
<keyword evidence="3" id="KW-1003">Cell membrane</keyword>
<protein>
    <submittedName>
        <fullName evidence="9">Glycosyltransferase</fullName>
    </submittedName>
</protein>
<dbReference type="InterPro" id="IPR001296">
    <property type="entry name" value="Glyco_trans_1"/>
</dbReference>
<dbReference type="Pfam" id="PF04464">
    <property type="entry name" value="Glyphos_transf"/>
    <property type="match status" value="1"/>
</dbReference>
<keyword evidence="6" id="KW-0472">Membrane</keyword>
<evidence type="ECO:0000259" key="8">
    <source>
        <dbReference type="Pfam" id="PF00534"/>
    </source>
</evidence>
<evidence type="ECO:0000313" key="9">
    <source>
        <dbReference type="EMBL" id="QBE48648.1"/>
    </source>
</evidence>
<comment type="subcellular location">
    <subcellularLocation>
        <location evidence="1">Cell membrane</location>
        <topology evidence="1">Peripheral membrane protein</topology>
    </subcellularLocation>
</comment>
<dbReference type="GO" id="GO:0047355">
    <property type="term" value="F:CDP-glycerol glycerophosphotransferase activity"/>
    <property type="evidence" value="ECO:0007669"/>
    <property type="project" value="InterPro"/>
</dbReference>
<evidence type="ECO:0000256" key="2">
    <source>
        <dbReference type="ARBA" id="ARBA00010488"/>
    </source>
</evidence>
<dbReference type="Gene3D" id="3.40.50.2000">
    <property type="entry name" value="Glycogen Phosphorylase B"/>
    <property type="match status" value="2"/>
</dbReference>
<dbReference type="CDD" id="cd03811">
    <property type="entry name" value="GT4_GT28_WabH-like"/>
    <property type="match status" value="1"/>
</dbReference>
<dbReference type="GO" id="GO:0005886">
    <property type="term" value="C:plasma membrane"/>
    <property type="evidence" value="ECO:0007669"/>
    <property type="project" value="UniProtKB-SubCell"/>
</dbReference>
<dbReference type="OrthoDB" id="8549922at2"/>
<gene>
    <name evidence="9" type="ORF">EVS81_07230</name>
</gene>
<dbReference type="PANTHER" id="PTHR37316:SF3">
    <property type="entry name" value="TEICHOIC ACID GLYCEROL-PHOSPHATE TRANSFERASE"/>
    <property type="match status" value="1"/>
</dbReference>
<feature type="repeat" description="TPR" evidence="7">
    <location>
        <begin position="277"/>
        <end position="310"/>
    </location>
</feature>
<dbReference type="SUPFAM" id="SSF53756">
    <property type="entry name" value="UDP-Glycosyltransferase/glycogen phosphorylase"/>
    <property type="match status" value="2"/>
</dbReference>
<evidence type="ECO:0000256" key="4">
    <source>
        <dbReference type="ARBA" id="ARBA00022679"/>
    </source>
</evidence>
<dbReference type="InterPro" id="IPR007554">
    <property type="entry name" value="Glycerophosphate_synth"/>
</dbReference>
<dbReference type="Pfam" id="PF13432">
    <property type="entry name" value="TPR_16"/>
    <property type="match status" value="1"/>
</dbReference>
<evidence type="ECO:0000313" key="10">
    <source>
        <dbReference type="Proteomes" id="UP000289260"/>
    </source>
</evidence>
<evidence type="ECO:0000256" key="6">
    <source>
        <dbReference type="ARBA" id="ARBA00023136"/>
    </source>
</evidence>
<name>A0A4P6KFD5_9MICO</name>
<dbReference type="Gene3D" id="1.25.40.10">
    <property type="entry name" value="Tetratricopeptide repeat domain"/>
    <property type="match status" value="2"/>
</dbReference>
<feature type="domain" description="Glycosyl transferase family 1" evidence="8">
    <location>
        <begin position="1113"/>
        <end position="1260"/>
    </location>
</feature>
<dbReference type="InterPro" id="IPR043148">
    <property type="entry name" value="TagF_C"/>
</dbReference>
<dbReference type="Gene3D" id="3.40.50.11820">
    <property type="match status" value="1"/>
</dbReference>
<dbReference type="Proteomes" id="UP000289260">
    <property type="component" value="Chromosome"/>
</dbReference>
<dbReference type="Pfam" id="PF00534">
    <property type="entry name" value="Glycos_transf_1"/>
    <property type="match status" value="1"/>
</dbReference>
<dbReference type="EMBL" id="CP035806">
    <property type="protein sequence ID" value="QBE48648.1"/>
    <property type="molecule type" value="Genomic_DNA"/>
</dbReference>
<dbReference type="PANTHER" id="PTHR37316">
    <property type="entry name" value="TEICHOIC ACID GLYCEROL-PHOSPHATE PRIMASE"/>
    <property type="match status" value="1"/>
</dbReference>
<organism evidence="9 10">
    <name type="scientific">Leucobacter triazinivorans</name>
    <dbReference type="NCBI Taxonomy" id="1784719"/>
    <lineage>
        <taxon>Bacteria</taxon>
        <taxon>Bacillati</taxon>
        <taxon>Actinomycetota</taxon>
        <taxon>Actinomycetes</taxon>
        <taxon>Micrococcales</taxon>
        <taxon>Microbacteriaceae</taxon>
        <taxon>Leucobacter</taxon>
    </lineage>
</organism>
<keyword evidence="4 9" id="KW-0808">Transferase</keyword>
<evidence type="ECO:0000256" key="1">
    <source>
        <dbReference type="ARBA" id="ARBA00004202"/>
    </source>
</evidence>
<accession>A0A4P6KFD5</accession>
<dbReference type="Gene3D" id="3.40.50.12580">
    <property type="match status" value="1"/>
</dbReference>
<evidence type="ECO:0000256" key="5">
    <source>
        <dbReference type="ARBA" id="ARBA00022944"/>
    </source>
</evidence>